<protein>
    <submittedName>
        <fullName evidence="2">Protein tyrosine phosphatase</fullName>
    </submittedName>
</protein>
<dbReference type="SUPFAM" id="SSF52799">
    <property type="entry name" value="(Phosphotyrosine protein) phosphatases II"/>
    <property type="match status" value="1"/>
</dbReference>
<evidence type="ECO:0000313" key="3">
    <source>
        <dbReference type="Proteomes" id="UP000254939"/>
    </source>
</evidence>
<reference evidence="2 3" key="1">
    <citation type="submission" date="2017-03" db="EMBL/GenBank/DDBJ databases">
        <title>Genome analysis of Rhizobial strains effectives or ineffectives for nitrogen fixation isolated from bean seeds.</title>
        <authorList>
            <person name="Peralta H."/>
            <person name="Aguilar-Vera A."/>
            <person name="Mora Y."/>
            <person name="Vargas-Lagunas C."/>
            <person name="Girard L."/>
            <person name="Mora J."/>
        </authorList>
    </citation>
    <scope>NUCLEOTIDE SEQUENCE [LARGE SCALE GENOMIC DNA]</scope>
    <source>
        <strain evidence="2 3">CCGM3</strain>
    </source>
</reference>
<dbReference type="PANTHER" id="PTHR31126">
    <property type="entry name" value="TYROSINE-PROTEIN PHOSPHATASE"/>
    <property type="match status" value="1"/>
</dbReference>
<dbReference type="InterPro" id="IPR026893">
    <property type="entry name" value="Tyr/Ser_Pase_IphP-type"/>
</dbReference>
<organism evidence="2 3">
    <name type="scientific">Rhizobium grahamii</name>
    <dbReference type="NCBI Taxonomy" id="1120045"/>
    <lineage>
        <taxon>Bacteria</taxon>
        <taxon>Pseudomonadati</taxon>
        <taxon>Pseudomonadota</taxon>
        <taxon>Alphaproteobacteria</taxon>
        <taxon>Hyphomicrobiales</taxon>
        <taxon>Rhizobiaceae</taxon>
        <taxon>Rhizobium/Agrobacterium group</taxon>
        <taxon>Rhizobium</taxon>
    </lineage>
</organism>
<dbReference type="AlphaFoldDB" id="A0A370KH90"/>
<dbReference type="Gene3D" id="3.90.190.10">
    <property type="entry name" value="Protein tyrosine phosphatase superfamily"/>
    <property type="match status" value="1"/>
</dbReference>
<dbReference type="Pfam" id="PF13350">
    <property type="entry name" value="Y_phosphatase3"/>
    <property type="match status" value="1"/>
</dbReference>
<name>A0A370KH90_9HYPH</name>
<sequence length="187" mass="20368">MAKRTSIIFACLFALGTAIGGYPLYLQLVGNFHTVIEGQLYRSAQPTPHQLERYVASHGIKSIINLRSSGDRGTWYSAELATADKLGVEHVDFPMSASKVLSTERADQLVALMASLPKPILIHCQAGADRTGLASALFASRIAGRDEEAAERQLSYFFGHVGIPRLSAAYAMDESWENLEVHFGIEG</sequence>
<gene>
    <name evidence="2" type="ORF">B5K06_27450</name>
</gene>
<dbReference type="RefSeq" id="WP_114715265.1">
    <property type="nucleotide sequence ID" value="NZ_KZ857269.1"/>
</dbReference>
<comment type="similarity">
    <text evidence="1">Belongs to the protein-tyrosine phosphatase family.</text>
</comment>
<evidence type="ECO:0000256" key="1">
    <source>
        <dbReference type="ARBA" id="ARBA00009580"/>
    </source>
</evidence>
<dbReference type="OrthoDB" id="9814896at2"/>
<dbReference type="PANTHER" id="PTHR31126:SF72">
    <property type="entry name" value="DUAL SPECIFICITY PROTEIN PHOSPHATASE TPBA"/>
    <property type="match status" value="1"/>
</dbReference>
<dbReference type="CDD" id="cd14529">
    <property type="entry name" value="TpbA-like"/>
    <property type="match status" value="1"/>
</dbReference>
<dbReference type="Proteomes" id="UP000254939">
    <property type="component" value="Unassembled WGS sequence"/>
</dbReference>
<accession>A0A370KH90</accession>
<dbReference type="GO" id="GO:0004721">
    <property type="term" value="F:phosphoprotein phosphatase activity"/>
    <property type="evidence" value="ECO:0007669"/>
    <property type="project" value="InterPro"/>
</dbReference>
<dbReference type="EMBL" id="NAAC01000040">
    <property type="protein sequence ID" value="RDJ04208.1"/>
    <property type="molecule type" value="Genomic_DNA"/>
</dbReference>
<comment type="caution">
    <text evidence="2">The sequence shown here is derived from an EMBL/GenBank/DDBJ whole genome shotgun (WGS) entry which is preliminary data.</text>
</comment>
<dbReference type="InterPro" id="IPR016130">
    <property type="entry name" value="Tyr_Pase_AS"/>
</dbReference>
<dbReference type="PROSITE" id="PS00383">
    <property type="entry name" value="TYR_PHOSPHATASE_1"/>
    <property type="match status" value="1"/>
</dbReference>
<dbReference type="InterPro" id="IPR029021">
    <property type="entry name" value="Prot-tyrosine_phosphatase-like"/>
</dbReference>
<evidence type="ECO:0000313" key="2">
    <source>
        <dbReference type="EMBL" id="RDJ04208.1"/>
    </source>
</evidence>
<proteinExistence type="inferred from homology"/>